<reference evidence="1" key="3">
    <citation type="submission" date="2023-05" db="EMBL/GenBank/DDBJ databases">
        <authorList>
            <person name="Smith C.H."/>
        </authorList>
    </citation>
    <scope>NUCLEOTIDE SEQUENCE</scope>
    <source>
        <strain evidence="1">CHS0354</strain>
        <tissue evidence="1">Mantle</tissue>
    </source>
</reference>
<name>A0AAE0SBX8_9BIVA</name>
<gene>
    <name evidence="1" type="ORF">CHS0354_007035</name>
</gene>
<evidence type="ECO:0000313" key="1">
    <source>
        <dbReference type="EMBL" id="KAK3588889.1"/>
    </source>
</evidence>
<comment type="caution">
    <text evidence="1">The sequence shown here is derived from an EMBL/GenBank/DDBJ whole genome shotgun (WGS) entry which is preliminary data.</text>
</comment>
<organism evidence="1 2">
    <name type="scientific">Potamilus streckersoni</name>
    <dbReference type="NCBI Taxonomy" id="2493646"/>
    <lineage>
        <taxon>Eukaryota</taxon>
        <taxon>Metazoa</taxon>
        <taxon>Spiralia</taxon>
        <taxon>Lophotrochozoa</taxon>
        <taxon>Mollusca</taxon>
        <taxon>Bivalvia</taxon>
        <taxon>Autobranchia</taxon>
        <taxon>Heteroconchia</taxon>
        <taxon>Palaeoheterodonta</taxon>
        <taxon>Unionida</taxon>
        <taxon>Unionoidea</taxon>
        <taxon>Unionidae</taxon>
        <taxon>Ambleminae</taxon>
        <taxon>Lampsilini</taxon>
        <taxon>Potamilus</taxon>
    </lineage>
</organism>
<reference evidence="1" key="1">
    <citation type="journal article" date="2021" name="Genome Biol. Evol.">
        <title>A High-Quality Reference Genome for a Parasitic Bivalve with Doubly Uniparental Inheritance (Bivalvia: Unionida).</title>
        <authorList>
            <person name="Smith C.H."/>
        </authorList>
    </citation>
    <scope>NUCLEOTIDE SEQUENCE</scope>
    <source>
        <strain evidence="1">CHS0354</strain>
    </source>
</reference>
<protein>
    <submittedName>
        <fullName evidence="1">Uncharacterized protein</fullName>
    </submittedName>
</protein>
<dbReference type="Proteomes" id="UP001195483">
    <property type="component" value="Unassembled WGS sequence"/>
</dbReference>
<accession>A0AAE0SBX8</accession>
<evidence type="ECO:0000313" key="2">
    <source>
        <dbReference type="Proteomes" id="UP001195483"/>
    </source>
</evidence>
<dbReference type="EMBL" id="JAEAOA010000475">
    <property type="protein sequence ID" value="KAK3588889.1"/>
    <property type="molecule type" value="Genomic_DNA"/>
</dbReference>
<reference evidence="1" key="2">
    <citation type="journal article" date="2021" name="Genome Biol. Evol.">
        <title>Developing a high-quality reference genome for a parasitic bivalve with doubly uniparental inheritance (Bivalvia: Unionida).</title>
        <authorList>
            <person name="Smith C.H."/>
        </authorList>
    </citation>
    <scope>NUCLEOTIDE SEQUENCE</scope>
    <source>
        <strain evidence="1">CHS0354</strain>
        <tissue evidence="1">Mantle</tissue>
    </source>
</reference>
<keyword evidence="2" id="KW-1185">Reference proteome</keyword>
<sequence>MPEKRGLLETVDKITMFGMKDCEPDHNGREADKITMFGMKDCEPDHDAREEGFIGSCRQDHDA</sequence>
<dbReference type="AlphaFoldDB" id="A0AAE0SBX8"/>
<proteinExistence type="predicted"/>